<feature type="domain" description="RmlD-like substrate binding" evidence="3">
    <location>
        <begin position="1"/>
        <end position="240"/>
    </location>
</feature>
<dbReference type="Gene3D" id="3.40.50.720">
    <property type="entry name" value="NAD(P)-binding Rossmann-like Domain"/>
    <property type="match status" value="1"/>
</dbReference>
<dbReference type="UniPathway" id="UPA00124"/>
<dbReference type="Pfam" id="PF04321">
    <property type="entry name" value="RmlD_sub_bind"/>
    <property type="match status" value="1"/>
</dbReference>
<name>A0A1G9UKV2_9BACL</name>
<sequence>MKLLVLGGAGMAGHVMYHYFKQKKQYKVFSTTRRGTDDSLFFDAKNESQLEQILFSIKPDIVINCIGILNDQAAKHPLEAIQVNSLLPHKIVSILEKTGGKLIHISTDCVFSGEKGDYSEKDIPDGTSIYARTKILGEINSPNHLTIRTSIIGPELKEGIGLFQWFMAQKGKVNGYKKVYWNGVTTLELAKAVETAIEQKISGLYHLTAPSKISKYELLHLFQNVFSKYDTEILPCDEFEIDRTLTCTRKDFTYNVPSYIEMLEELKGWISYRAN</sequence>
<evidence type="ECO:0000256" key="1">
    <source>
        <dbReference type="ARBA" id="ARBA00010944"/>
    </source>
</evidence>
<dbReference type="GO" id="GO:0008831">
    <property type="term" value="F:dTDP-4-dehydrorhamnose reductase activity"/>
    <property type="evidence" value="ECO:0007669"/>
    <property type="project" value="UniProtKB-EC"/>
</dbReference>
<dbReference type="CDD" id="cd05254">
    <property type="entry name" value="dTDP_HR_like_SDR_e"/>
    <property type="match status" value="1"/>
</dbReference>
<dbReference type="Proteomes" id="UP000199544">
    <property type="component" value="Unassembled WGS sequence"/>
</dbReference>
<dbReference type="InterPro" id="IPR029903">
    <property type="entry name" value="RmlD-like-bd"/>
</dbReference>
<gene>
    <name evidence="4" type="ORF">SAMN04488137_0968</name>
</gene>
<reference evidence="5" key="1">
    <citation type="submission" date="2016-10" db="EMBL/GenBank/DDBJ databases">
        <authorList>
            <person name="Varghese N."/>
            <person name="Submissions S."/>
        </authorList>
    </citation>
    <scope>NUCLEOTIDE SEQUENCE [LARGE SCALE GENOMIC DNA]</scope>
    <source>
        <strain evidence="5">CGMCC 1.6854</strain>
    </source>
</reference>
<keyword evidence="5" id="KW-1185">Reference proteome</keyword>
<evidence type="ECO:0000313" key="4">
    <source>
        <dbReference type="EMBL" id="SDM60175.1"/>
    </source>
</evidence>
<evidence type="ECO:0000256" key="2">
    <source>
        <dbReference type="RuleBase" id="RU364082"/>
    </source>
</evidence>
<dbReference type="InterPro" id="IPR005913">
    <property type="entry name" value="dTDP_dehydrorham_reduct"/>
</dbReference>
<comment type="function">
    <text evidence="2">Catalyzes the reduction of dTDP-6-deoxy-L-lyxo-4-hexulose to yield dTDP-L-rhamnose.</text>
</comment>
<dbReference type="OrthoDB" id="9803892at2"/>
<dbReference type="EMBL" id="FNHW01000001">
    <property type="protein sequence ID" value="SDM60175.1"/>
    <property type="molecule type" value="Genomic_DNA"/>
</dbReference>
<evidence type="ECO:0000313" key="5">
    <source>
        <dbReference type="Proteomes" id="UP000199544"/>
    </source>
</evidence>
<dbReference type="PANTHER" id="PTHR10491:SF4">
    <property type="entry name" value="METHIONINE ADENOSYLTRANSFERASE 2 SUBUNIT BETA"/>
    <property type="match status" value="1"/>
</dbReference>
<accession>A0A1G9UKV2</accession>
<dbReference type="PANTHER" id="PTHR10491">
    <property type="entry name" value="DTDP-4-DEHYDRORHAMNOSE REDUCTASE"/>
    <property type="match status" value="1"/>
</dbReference>
<dbReference type="GO" id="GO:0005829">
    <property type="term" value="C:cytosol"/>
    <property type="evidence" value="ECO:0007669"/>
    <property type="project" value="TreeGrafter"/>
</dbReference>
<dbReference type="SUPFAM" id="SSF51735">
    <property type="entry name" value="NAD(P)-binding Rossmann-fold domains"/>
    <property type="match status" value="1"/>
</dbReference>
<proteinExistence type="inferred from homology"/>
<keyword evidence="2" id="KW-0521">NADP</keyword>
<dbReference type="GO" id="GO:0019305">
    <property type="term" value="P:dTDP-rhamnose biosynthetic process"/>
    <property type="evidence" value="ECO:0007669"/>
    <property type="project" value="UniProtKB-UniPathway"/>
</dbReference>
<evidence type="ECO:0000259" key="3">
    <source>
        <dbReference type="Pfam" id="PF04321"/>
    </source>
</evidence>
<dbReference type="InterPro" id="IPR036291">
    <property type="entry name" value="NAD(P)-bd_dom_sf"/>
</dbReference>
<comment type="pathway">
    <text evidence="2">Carbohydrate biosynthesis; dTDP-L-rhamnose biosynthesis.</text>
</comment>
<dbReference type="STRING" id="459525.SAMN04488137_0968"/>
<organism evidence="4 5">
    <name type="scientific">Fictibacillus solisalsi</name>
    <dbReference type="NCBI Taxonomy" id="459525"/>
    <lineage>
        <taxon>Bacteria</taxon>
        <taxon>Bacillati</taxon>
        <taxon>Bacillota</taxon>
        <taxon>Bacilli</taxon>
        <taxon>Bacillales</taxon>
        <taxon>Fictibacillaceae</taxon>
        <taxon>Fictibacillus</taxon>
    </lineage>
</organism>
<keyword evidence="2" id="KW-0560">Oxidoreductase</keyword>
<protein>
    <recommendedName>
        <fullName evidence="2">dTDP-4-dehydrorhamnose reductase</fullName>
        <ecNumber evidence="2">1.1.1.133</ecNumber>
    </recommendedName>
</protein>
<dbReference type="EC" id="1.1.1.133" evidence="2"/>
<dbReference type="AlphaFoldDB" id="A0A1G9UKV2"/>
<comment type="similarity">
    <text evidence="1 2">Belongs to the dTDP-4-dehydrorhamnose reductase family.</text>
</comment>
<dbReference type="RefSeq" id="WP_090232955.1">
    <property type="nucleotide sequence ID" value="NZ_FNHW01000001.1"/>
</dbReference>